<organism evidence="1 2">
    <name type="scientific">Streptomyces virens</name>
    <dbReference type="NCBI Taxonomy" id="285572"/>
    <lineage>
        <taxon>Bacteria</taxon>
        <taxon>Bacillati</taxon>
        <taxon>Actinomycetota</taxon>
        <taxon>Actinomycetes</taxon>
        <taxon>Kitasatosporales</taxon>
        <taxon>Streptomycetaceae</taxon>
        <taxon>Streptomyces</taxon>
    </lineage>
</organism>
<comment type="caution">
    <text evidence="1">The sequence shown here is derived from an EMBL/GenBank/DDBJ whole genome shotgun (WGS) entry which is preliminary data.</text>
</comment>
<sequence>MHRQFHALRANPRDGGSVHLPVARDGAQEYAFTYADGEVRHCGDVPGALGPSRFFGDGRNVAEAERPLLEAVAREFGAGLPRHAITSGRLHTFTTRFWTRPPGDGETYAVIRKQWHRGTAWDRGTARGEGTVRGDAPP</sequence>
<name>A0ABP6P4B5_9ACTN</name>
<protein>
    <submittedName>
        <fullName evidence="1">Uncharacterized protein</fullName>
    </submittedName>
</protein>
<dbReference type="Proteomes" id="UP001501866">
    <property type="component" value="Unassembled WGS sequence"/>
</dbReference>
<reference evidence="2" key="1">
    <citation type="journal article" date="2019" name="Int. J. Syst. Evol. Microbiol.">
        <title>The Global Catalogue of Microorganisms (GCM) 10K type strain sequencing project: providing services to taxonomists for standard genome sequencing and annotation.</title>
        <authorList>
            <consortium name="The Broad Institute Genomics Platform"/>
            <consortium name="The Broad Institute Genome Sequencing Center for Infectious Disease"/>
            <person name="Wu L."/>
            <person name="Ma J."/>
        </authorList>
    </citation>
    <scope>NUCLEOTIDE SEQUENCE [LARGE SCALE GENOMIC DNA]</scope>
    <source>
        <strain evidence="2">JCM 9095</strain>
    </source>
</reference>
<accession>A0ABP6P4B5</accession>
<dbReference type="EMBL" id="BAAAUH010000007">
    <property type="protein sequence ID" value="GAA3167053.1"/>
    <property type="molecule type" value="Genomic_DNA"/>
</dbReference>
<proteinExistence type="predicted"/>
<keyword evidence="2" id="KW-1185">Reference proteome</keyword>
<evidence type="ECO:0000313" key="2">
    <source>
        <dbReference type="Proteomes" id="UP001501866"/>
    </source>
</evidence>
<gene>
    <name evidence="1" type="ORF">GCM10010451_14080</name>
</gene>
<evidence type="ECO:0000313" key="1">
    <source>
        <dbReference type="EMBL" id="GAA3167053.1"/>
    </source>
</evidence>